<evidence type="ECO:0000256" key="1">
    <source>
        <dbReference type="SAM" id="MobiDB-lite"/>
    </source>
</evidence>
<reference evidence="2" key="1">
    <citation type="submission" date="2021-01" db="EMBL/GenBank/DDBJ databases">
        <title>Whole genome shotgun sequence of Actinoplanes capillaceus NBRC 16408.</title>
        <authorList>
            <person name="Komaki H."/>
            <person name="Tamura T."/>
        </authorList>
    </citation>
    <scope>NUCLEOTIDE SEQUENCE [LARGE SCALE GENOMIC DNA]</scope>
    <source>
        <strain evidence="2">NBRC 16408</strain>
    </source>
</reference>
<feature type="region of interest" description="Disordered" evidence="1">
    <location>
        <begin position="1"/>
        <end position="62"/>
    </location>
</feature>
<sequence length="75" mass="7806">MHSTETVASTNQPDLPGLRRPRRGASLPPSGRGTRRRFSIARSTAATITSTPNPVTMATPTLDPAGHAAVTIAVT</sequence>
<gene>
    <name evidence="2" type="ORF">Aca07nite_71940</name>
</gene>
<feature type="compositionally biased region" description="Polar residues" evidence="1">
    <location>
        <begin position="1"/>
        <end position="13"/>
    </location>
</feature>
<dbReference type="EMBL" id="BOMF01000136">
    <property type="protein sequence ID" value="GID49919.1"/>
    <property type="molecule type" value="Genomic_DNA"/>
</dbReference>
<comment type="caution">
    <text evidence="2">The sequence shown here is derived from an EMBL/GenBank/DDBJ whole genome shotgun (WGS) entry which is preliminary data.</text>
</comment>
<accession>A0ABQ3WUR7</accession>
<name>A0ABQ3WUR7_9ACTN</name>
<protein>
    <submittedName>
        <fullName evidence="2">Uncharacterized protein</fullName>
    </submittedName>
</protein>
<evidence type="ECO:0000313" key="2">
    <source>
        <dbReference type="EMBL" id="GID49919.1"/>
    </source>
</evidence>
<feature type="compositionally biased region" description="Low complexity" evidence="1">
    <location>
        <begin position="40"/>
        <end position="51"/>
    </location>
</feature>
<organism evidence="2">
    <name type="scientific">Actinoplanes campanulatus</name>
    <dbReference type="NCBI Taxonomy" id="113559"/>
    <lineage>
        <taxon>Bacteria</taxon>
        <taxon>Bacillati</taxon>
        <taxon>Actinomycetota</taxon>
        <taxon>Actinomycetes</taxon>
        <taxon>Micromonosporales</taxon>
        <taxon>Micromonosporaceae</taxon>
        <taxon>Actinoplanes</taxon>
    </lineage>
</organism>
<proteinExistence type="predicted"/>